<name>A0A482GE57_BPGOS</name>
<organism evidence="1 2">
    <name type="scientific">Escherichia phage vB_EcoM_Goslar</name>
    <dbReference type="NCBI Taxonomy" id="2502409"/>
    <lineage>
        <taxon>Viruses</taxon>
        <taxon>Duplodnaviria</taxon>
        <taxon>Heunggongvirae</taxon>
        <taxon>Uroviricota</taxon>
        <taxon>Caudoviricetes</taxon>
        <taxon>Chimalliviridae</taxon>
        <taxon>Goslarvirus</taxon>
        <taxon>Goslarvirus goslar</taxon>
    </lineage>
</organism>
<protein>
    <submittedName>
        <fullName evidence="1">Uncharacterized protein</fullName>
    </submittedName>
</protein>
<proteinExistence type="predicted"/>
<dbReference type="Proteomes" id="UP000294673">
    <property type="component" value="Segment"/>
</dbReference>
<evidence type="ECO:0000313" key="1">
    <source>
        <dbReference type="EMBL" id="QBO64000.1"/>
    </source>
</evidence>
<gene>
    <name evidence="1" type="ORF">Goslar_00208</name>
</gene>
<accession>A0A482GE57</accession>
<organismHost>
    <name type="scientific">Escherichia coli</name>
    <dbReference type="NCBI Taxonomy" id="562"/>
</organismHost>
<evidence type="ECO:0000313" key="2">
    <source>
        <dbReference type="Proteomes" id="UP000294673"/>
    </source>
</evidence>
<keyword evidence="2" id="KW-1185">Reference proteome</keyword>
<sequence length="117" mass="13659">MLQKLMIPSVNAVIDDETKIVHEFVVSGNHYYTVSWYPPDNRVFLKPHIEIRRGDHEGLLLGYIRLDGDNTPPRFENVNLHDPQQWIKIIAQSRLYKTMTKKEDVFESLKVHAEIGC</sequence>
<dbReference type="EMBL" id="MK327938">
    <property type="protein sequence ID" value="QBO64000.1"/>
    <property type="molecule type" value="Genomic_DNA"/>
</dbReference>
<reference evidence="1 2" key="1">
    <citation type="submission" date="2018-12" db="EMBL/GenBank/DDBJ databases">
        <title>Still something new to discover - new insights into E. coli phage diversity and taxonomy.</title>
        <authorList>
            <person name="Korf I.H.E."/>
            <person name="Adriaennsens E."/>
            <person name="Dreiseikelmann B."/>
            <person name="Kropinski A."/>
            <person name="Nimtz M."/>
            <person name="Meier-Kolthoff J.P."/>
            <person name="Rohde M."/>
            <person name="van Raaij M."/>
            <person name="Wittmann J."/>
        </authorList>
    </citation>
    <scope>NUCLEOTIDE SEQUENCE [LARGE SCALE GENOMIC DNA]</scope>
</reference>